<evidence type="ECO:0000313" key="3">
    <source>
        <dbReference type="Proteomes" id="UP000887574"/>
    </source>
</evidence>
<dbReference type="SMART" id="SM00165">
    <property type="entry name" value="UBA"/>
    <property type="match status" value="1"/>
</dbReference>
<dbReference type="WBParaSite" id="jg7583">
    <property type="protein sequence ID" value="jg7583"/>
    <property type="gene ID" value="jg7583"/>
</dbReference>
<feature type="region of interest" description="Disordered" evidence="1">
    <location>
        <begin position="23"/>
        <end position="53"/>
    </location>
</feature>
<accession>A0A915EPK3</accession>
<dbReference type="InterPro" id="IPR015940">
    <property type="entry name" value="UBA"/>
</dbReference>
<dbReference type="SUPFAM" id="SSF46934">
    <property type="entry name" value="UBA-like"/>
    <property type="match status" value="1"/>
</dbReference>
<sequence>MLQSPMICFSKLSNVFTGMGIPAVQHNTGNPSSETGSSASQRMQQAPDDQVQQAEPMEVDYSNLRQNYQTQLEQMREFGFTNDEENLRALQACDGVVEAALELSLRCAFMQLDPVYGFDSNALVSNSNMDSESEDDDEDNVLDLCCRSSNSAKIESTTDLAQRVDSSLVLFGVAFYLFYYAASVTPSSPTVNPASSGSFNFSKANSIINTLCAGVARGEHAGDSCNWLCFKKNYSILDFYEGGSKKVLKISENGKDVILKMDHAYASDYEYVDPRVEDEEFTDKVLEIVNDQLHLNWPAKYKSHLLRKLWPSSSTQQYRNHSLSEGERNSLWALLQQEEFINFRILPLSRITPKILGTCGHAYQVEYLIPFKMKAYYMNLKAKILVHLMGTLKLFYEFLNDPLQWCDVKFENLGLSAEYPKRFVVMDSDMIYTETKLNTMLTSRSCATDDQCHFFDCHSRCDNSTGFCTERINDNVDVFCQKLVNRLLVPFGQNPTNIWLPVMNHRFKMVQMGSEIQDNSVVVNNAVKQIVEDKNLTLVSYVESLRERLTSKDASIREVAINELVEVLMKIPGDQLDGQTSNFLLEFLLLRVEDSGHLADLLVTGIHYLIMHNGRNLPNGAVESIMGILFEESGVQSYGQKDRMLLFLILEYLLNTHLDGLKLSVSDKMVVLFMRAANSERDPRCLLKIFQLFNLVVRNFPMGALAEDMFEQVACYYPIDYEPNERDVGKLSKEMLSLGCESCLLAHQSFGPFCFQLIAEKLVEDPGDGGEAHLNNSLRSVHFWEKLLEDLLTAFRLICLNPAQTKTSLKTTSNVLGTTLKTVALNLKQCSESAEEDLCFMAEITVEHCEPFVLQAEMGLTTKALNLLEAIANSNEMAKRIVVERVLYWLNTLMAGITVKSPENRKEISEETIECLPTWIRLAKQVEKTDTNQLILKRAFIDMFAKMKALEEFCDDEKLVAARYECGTALAQDMLSSTTQQTISNDEMLSANTELSSVCEKLMVDAFIQNCSILNEEVKNFIATYSKTNFEKCRQLLSTSAVNLENIVSSSTANDKLCGLIGALIQDQESFKWASPLMFNCVQKSGTSDNSCKEISSVIARKDNVADEQIQRLAYLLQDVGLQLDLKTHDALTTWILASAESSTQTDVISKMSYLLFLQSKSTNLLEKIIPFVLSCPNLDESIFLALLFALVNRRKGESVHKFRSSIESSIKHPIRLKVWEARAYLLLDAKKGIHKVEELFEQFSSGLTQEVMQLGEYLSVDLLDFDSPWADPQKCGYECTMLWRQRVMCQCVPVYVNFFDQIPSEQTEKRVCLLKLVEPLLKLAKSVPIPMVAELKMITPMFTAALPASLDQKNSKAGTDVTLLLDGSLQLLQMTSMEELSDTSLNIFISSFLNVLQQQHQPMNIILQAGSKKRVIRQKSAYVRNTWELVLG</sequence>
<dbReference type="Pfam" id="PF14500">
    <property type="entry name" value="MMS19_N"/>
    <property type="match status" value="1"/>
</dbReference>
<feature type="domain" description="UBA" evidence="2">
    <location>
        <begin position="68"/>
        <end position="106"/>
    </location>
</feature>
<dbReference type="Proteomes" id="UP000887574">
    <property type="component" value="Unplaced"/>
</dbReference>
<evidence type="ECO:0000259" key="2">
    <source>
        <dbReference type="SMART" id="SM00165"/>
    </source>
</evidence>
<dbReference type="Pfam" id="PF00627">
    <property type="entry name" value="UBA"/>
    <property type="match status" value="1"/>
</dbReference>
<keyword evidence="3" id="KW-1185">Reference proteome</keyword>
<evidence type="ECO:0000313" key="4">
    <source>
        <dbReference type="WBParaSite" id="jg7583"/>
    </source>
</evidence>
<dbReference type="PANTHER" id="PTHR21093:SF2">
    <property type="entry name" value="DIVERGENT PROTEIN KINASE DOMAIN 1C"/>
    <property type="match status" value="1"/>
</dbReference>
<reference evidence="4" key="1">
    <citation type="submission" date="2022-11" db="UniProtKB">
        <authorList>
            <consortium name="WormBaseParasite"/>
        </authorList>
    </citation>
    <scope>IDENTIFICATION</scope>
</reference>
<feature type="compositionally biased region" description="Polar residues" evidence="1">
    <location>
        <begin position="25"/>
        <end position="44"/>
    </location>
</feature>
<dbReference type="InterPro" id="IPR029240">
    <property type="entry name" value="MMS19_N"/>
</dbReference>
<proteinExistence type="predicted"/>
<dbReference type="InterPro" id="IPR009060">
    <property type="entry name" value="UBA-like_sf"/>
</dbReference>
<protein>
    <submittedName>
        <fullName evidence="4">UBA domain-containing protein</fullName>
    </submittedName>
</protein>
<evidence type="ECO:0000256" key="1">
    <source>
        <dbReference type="SAM" id="MobiDB-lite"/>
    </source>
</evidence>
<dbReference type="Gene3D" id="1.10.8.10">
    <property type="entry name" value="DNA helicase RuvA subunit, C-terminal domain"/>
    <property type="match status" value="1"/>
</dbReference>
<name>A0A915EPK3_9BILA</name>
<dbReference type="PANTHER" id="PTHR21093">
    <property type="entry name" value="DIVERGENT PROTEIN KINASE DOMAIN 1C-RELATED"/>
    <property type="match status" value="1"/>
</dbReference>
<organism evidence="3 4">
    <name type="scientific">Ditylenchus dipsaci</name>
    <dbReference type="NCBI Taxonomy" id="166011"/>
    <lineage>
        <taxon>Eukaryota</taxon>
        <taxon>Metazoa</taxon>
        <taxon>Ecdysozoa</taxon>
        <taxon>Nematoda</taxon>
        <taxon>Chromadorea</taxon>
        <taxon>Rhabditida</taxon>
        <taxon>Tylenchina</taxon>
        <taxon>Tylenchomorpha</taxon>
        <taxon>Sphaerularioidea</taxon>
        <taxon>Anguinidae</taxon>
        <taxon>Anguininae</taxon>
        <taxon>Ditylenchus</taxon>
    </lineage>
</organism>
<dbReference type="InterPro" id="IPR022049">
    <property type="entry name" value="FAM69_kinase_dom"/>
</dbReference>
<dbReference type="Pfam" id="PF12260">
    <property type="entry name" value="PIP49_C"/>
    <property type="match status" value="1"/>
</dbReference>